<protein>
    <submittedName>
        <fullName evidence="4">Methyltransferase type 11</fullName>
    </submittedName>
</protein>
<dbReference type="Proteomes" id="UP000006620">
    <property type="component" value="Chromosome"/>
</dbReference>
<dbReference type="SUPFAM" id="SSF53067">
    <property type="entry name" value="Actin-like ATPase domain"/>
    <property type="match status" value="1"/>
</dbReference>
<dbReference type="InterPro" id="IPR036390">
    <property type="entry name" value="WH_DNA-bd_sf"/>
</dbReference>
<evidence type="ECO:0000313" key="4">
    <source>
        <dbReference type="EMBL" id="AEI40337.1"/>
    </source>
</evidence>
<accession>F8FQI2</accession>
<dbReference type="GO" id="GO:0032259">
    <property type="term" value="P:methylation"/>
    <property type="evidence" value="ECO:0007669"/>
    <property type="project" value="UniProtKB-KW"/>
</dbReference>
<dbReference type="GO" id="GO:0008168">
    <property type="term" value="F:methyltransferase activity"/>
    <property type="evidence" value="ECO:0007669"/>
    <property type="project" value="UniProtKB-KW"/>
</dbReference>
<comment type="similarity">
    <text evidence="2">Belongs to the ROK (NagC/XylR) family.</text>
</comment>
<dbReference type="InterPro" id="IPR036388">
    <property type="entry name" value="WH-like_DNA-bd_sf"/>
</dbReference>
<evidence type="ECO:0000256" key="2">
    <source>
        <dbReference type="ARBA" id="ARBA00006479"/>
    </source>
</evidence>
<dbReference type="GO" id="GO:0042732">
    <property type="term" value="P:D-xylose metabolic process"/>
    <property type="evidence" value="ECO:0007669"/>
    <property type="project" value="UniProtKB-KW"/>
</dbReference>
<dbReference type="PANTHER" id="PTHR18964">
    <property type="entry name" value="ROK (REPRESSOR, ORF, KINASE) FAMILY"/>
    <property type="match status" value="1"/>
</dbReference>
<evidence type="ECO:0000256" key="3">
    <source>
        <dbReference type="ARBA" id="ARBA00022629"/>
    </source>
</evidence>
<name>F8FQI2_PAEMK</name>
<keyword evidence="4" id="KW-0489">Methyltransferase</keyword>
<dbReference type="InterPro" id="IPR043129">
    <property type="entry name" value="ATPase_NBD"/>
</dbReference>
<sequence>MNITNTAEIRSQNKKKIIEYLRNESSTKKIMSDRLELSFATVSNLCNQLIEEEILQITSSMSSKGGRIPGLISIRPNSKYTLCLDFNNAEDARVALVNLSNELVDCTKVVIQESADYSQYLQAYYDAALGLLEKHSISHSQLLGVGAAIPGIFYKKNNTVINSTNALFENKPMKLDIEQKFGLPAYLENESNLLALASLLRDQVKGSSADIVYIYLGEGLGVGITSRGSLLTGTRGLGGEISHMGIGARSFPCYCGKAGCIESELTISGFYRKLRGAEAALPDNPGEWWGHFVREVLSGEPAAVDVIAENGRLLGSLVSVLANIFDPDEVYIGGFIEGIFPVLHPYIVEEAQSRMATHEYFFPSIRGSAGYEHLLIQGCGELVFKQWNP</sequence>
<keyword evidence="3" id="KW-0119">Carbohydrate metabolism</keyword>
<keyword evidence="4" id="KW-0808">Transferase</keyword>
<dbReference type="Gene3D" id="3.30.420.40">
    <property type="match status" value="2"/>
</dbReference>
<organism evidence="4 5">
    <name type="scientific">Paenibacillus mucilaginosus (strain KNP414)</name>
    <dbReference type="NCBI Taxonomy" id="1036673"/>
    <lineage>
        <taxon>Bacteria</taxon>
        <taxon>Bacillati</taxon>
        <taxon>Bacillota</taxon>
        <taxon>Bacilli</taxon>
        <taxon>Bacillales</taxon>
        <taxon>Paenibacillaceae</taxon>
        <taxon>Paenibacillus</taxon>
    </lineage>
</organism>
<keyword evidence="3" id="KW-0859">Xylose metabolism</keyword>
<dbReference type="SUPFAM" id="SSF46785">
    <property type="entry name" value="Winged helix' DNA-binding domain"/>
    <property type="match status" value="1"/>
</dbReference>
<dbReference type="InterPro" id="IPR000600">
    <property type="entry name" value="ROK"/>
</dbReference>
<gene>
    <name evidence="4" type="ordered locus">KNP414_01775</name>
</gene>
<proteinExistence type="inferred from homology"/>
<dbReference type="Gene3D" id="1.10.10.10">
    <property type="entry name" value="Winged helix-like DNA-binding domain superfamily/Winged helix DNA-binding domain"/>
    <property type="match status" value="1"/>
</dbReference>
<dbReference type="AlphaFoldDB" id="F8FQI2"/>
<comment type="function">
    <text evidence="1">Transcriptional repressor of xylose-utilizing enzymes.</text>
</comment>
<evidence type="ECO:0000313" key="5">
    <source>
        <dbReference type="Proteomes" id="UP000006620"/>
    </source>
</evidence>
<dbReference type="PATRIC" id="fig|1036673.3.peg.1579"/>
<reference evidence="4 5" key="2">
    <citation type="journal article" date="2013" name="Genome Announc.">
        <title>Genome Sequence of Growth-Improving Paenibacillus mucilaginosus Strain KNP414.</title>
        <authorList>
            <person name="Lu J.J."/>
            <person name="Wang J.F."/>
            <person name="Hu X.F."/>
        </authorList>
    </citation>
    <scope>NUCLEOTIDE SEQUENCE [LARGE SCALE GENOMIC DNA]</scope>
    <source>
        <strain evidence="4 5">KNP414</strain>
    </source>
</reference>
<evidence type="ECO:0000256" key="1">
    <source>
        <dbReference type="ARBA" id="ARBA00002486"/>
    </source>
</evidence>
<dbReference type="KEGG" id="pms:KNP414_01775"/>
<dbReference type="HOGENOM" id="CLU_036604_13_1_9"/>
<dbReference type="Pfam" id="PF00480">
    <property type="entry name" value="ROK"/>
    <property type="match status" value="1"/>
</dbReference>
<reference evidence="5" key="1">
    <citation type="submission" date="2011-06" db="EMBL/GenBank/DDBJ databases">
        <title>Complete genome sequence of Paenibacillus mucilaginosus KNP414.</title>
        <authorList>
            <person name="Wang J."/>
            <person name="Hu S."/>
            <person name="Hu X."/>
            <person name="Zhang B."/>
            <person name="Dong D."/>
            <person name="Zhang S."/>
            <person name="Zhao K."/>
            <person name="Wu D."/>
        </authorList>
    </citation>
    <scope>NUCLEOTIDE SEQUENCE [LARGE SCALE GENOMIC DNA]</scope>
    <source>
        <strain evidence="5">KNP414</strain>
    </source>
</reference>
<dbReference type="EMBL" id="CP002869">
    <property type="protein sequence ID" value="AEI40337.1"/>
    <property type="molecule type" value="Genomic_DNA"/>
</dbReference>
<dbReference type="PANTHER" id="PTHR18964:SF149">
    <property type="entry name" value="BIFUNCTIONAL UDP-N-ACETYLGLUCOSAMINE 2-EPIMERASE_N-ACETYLMANNOSAMINE KINASE"/>
    <property type="match status" value="1"/>
</dbReference>